<dbReference type="Proteomes" id="UP000823863">
    <property type="component" value="Unassembled WGS sequence"/>
</dbReference>
<dbReference type="InterPro" id="IPR016177">
    <property type="entry name" value="DNA-bd_dom_sf"/>
</dbReference>
<protein>
    <recommendedName>
        <fullName evidence="4">AP2/ERF domain-containing protein</fullName>
    </recommendedName>
</protein>
<proteinExistence type="predicted"/>
<dbReference type="GO" id="GO:0003700">
    <property type="term" value="F:DNA-binding transcription factor activity"/>
    <property type="evidence" value="ECO:0007669"/>
    <property type="project" value="InterPro"/>
</dbReference>
<evidence type="ECO:0000256" key="2">
    <source>
        <dbReference type="ARBA" id="ARBA00023125"/>
    </source>
</evidence>
<sequence>MKEDLTGKTFGRLTAIRPVRKEGNRKKFWLCSCSCGAEKIVEQSHLKSGHTQSCGCYRREAPRKRQQDLTGRRCGKLLVLEPAAEEDGSVRKWECLCDCGKRVICSGEGLLSGKTKSCGCLPAQVRRENVKKALHFEDGTCIERIASRRNCANNTTGRRGVYRKRNNRWRAAIGFQGKVYYLGTFDRYEDAVKAREEAEQKLYDSFLERYRKGQTEPED</sequence>
<dbReference type="EMBL" id="DWWB01000062">
    <property type="protein sequence ID" value="HJC67268.1"/>
    <property type="molecule type" value="Genomic_DNA"/>
</dbReference>
<dbReference type="PROSITE" id="PS51032">
    <property type="entry name" value="AP2_ERF"/>
    <property type="match status" value="1"/>
</dbReference>
<evidence type="ECO:0000259" key="4">
    <source>
        <dbReference type="PROSITE" id="PS51032"/>
    </source>
</evidence>
<evidence type="ECO:0000313" key="5">
    <source>
        <dbReference type="EMBL" id="HJC67268.1"/>
    </source>
</evidence>
<reference evidence="5" key="2">
    <citation type="submission" date="2021-04" db="EMBL/GenBank/DDBJ databases">
        <authorList>
            <person name="Gilroy R."/>
        </authorList>
    </citation>
    <scope>NUCLEOTIDE SEQUENCE</scope>
    <source>
        <strain evidence="5">CHK198-12963</strain>
    </source>
</reference>
<name>A0A9D2PW07_9FIRM</name>
<keyword evidence="3" id="KW-0804">Transcription</keyword>
<evidence type="ECO:0000313" key="6">
    <source>
        <dbReference type="Proteomes" id="UP000823863"/>
    </source>
</evidence>
<dbReference type="InterPro" id="IPR036955">
    <property type="entry name" value="AP2/ERF_dom_sf"/>
</dbReference>
<reference evidence="5" key="1">
    <citation type="journal article" date="2021" name="PeerJ">
        <title>Extensive microbial diversity within the chicken gut microbiome revealed by metagenomics and culture.</title>
        <authorList>
            <person name="Gilroy R."/>
            <person name="Ravi A."/>
            <person name="Getino M."/>
            <person name="Pursley I."/>
            <person name="Horton D.L."/>
            <person name="Alikhan N.F."/>
            <person name="Baker D."/>
            <person name="Gharbi K."/>
            <person name="Hall N."/>
            <person name="Watson M."/>
            <person name="Adriaenssens E.M."/>
            <person name="Foster-Nyarko E."/>
            <person name="Jarju S."/>
            <person name="Secka A."/>
            <person name="Antonio M."/>
            <person name="Oren A."/>
            <person name="Chaudhuri R.R."/>
            <person name="La Ragione R."/>
            <person name="Hildebrand F."/>
            <person name="Pallen M.J."/>
        </authorList>
    </citation>
    <scope>NUCLEOTIDE SEQUENCE</scope>
    <source>
        <strain evidence="5">CHK198-12963</strain>
    </source>
</reference>
<keyword evidence="1" id="KW-0805">Transcription regulation</keyword>
<evidence type="ECO:0000256" key="3">
    <source>
        <dbReference type="ARBA" id="ARBA00023163"/>
    </source>
</evidence>
<accession>A0A9D2PW07</accession>
<evidence type="ECO:0000256" key="1">
    <source>
        <dbReference type="ARBA" id="ARBA00023015"/>
    </source>
</evidence>
<organism evidence="5 6">
    <name type="scientific">Candidatus Enterocloster excrementigallinarum</name>
    <dbReference type="NCBI Taxonomy" id="2838558"/>
    <lineage>
        <taxon>Bacteria</taxon>
        <taxon>Bacillati</taxon>
        <taxon>Bacillota</taxon>
        <taxon>Clostridia</taxon>
        <taxon>Lachnospirales</taxon>
        <taxon>Lachnospiraceae</taxon>
        <taxon>Enterocloster</taxon>
    </lineage>
</organism>
<dbReference type="AlphaFoldDB" id="A0A9D2PW07"/>
<dbReference type="InterPro" id="IPR001471">
    <property type="entry name" value="AP2/ERF_dom"/>
</dbReference>
<dbReference type="GO" id="GO:0003677">
    <property type="term" value="F:DNA binding"/>
    <property type="evidence" value="ECO:0007669"/>
    <property type="project" value="UniProtKB-KW"/>
</dbReference>
<feature type="domain" description="AP2/ERF" evidence="4">
    <location>
        <begin position="157"/>
        <end position="202"/>
    </location>
</feature>
<keyword evidence="2" id="KW-0238">DNA-binding</keyword>
<comment type="caution">
    <text evidence="5">The sequence shown here is derived from an EMBL/GenBank/DDBJ whole genome shotgun (WGS) entry which is preliminary data.</text>
</comment>
<dbReference type="Gene3D" id="3.30.730.10">
    <property type="entry name" value="AP2/ERF domain"/>
    <property type="match status" value="1"/>
</dbReference>
<dbReference type="SUPFAM" id="SSF54171">
    <property type="entry name" value="DNA-binding domain"/>
    <property type="match status" value="1"/>
</dbReference>
<gene>
    <name evidence="5" type="ORF">H9931_11230</name>
</gene>